<evidence type="ECO:0000313" key="2">
    <source>
        <dbReference type="Proteomes" id="UP000076407"/>
    </source>
</evidence>
<sequence>MLVHLYIFSPFFMLCGSHNTRKTTSTMVL</sequence>
<dbReference type="VEuPathDB" id="VectorBase:AQUA014146"/>
<reference evidence="1" key="1">
    <citation type="submission" date="2020-05" db="UniProtKB">
        <authorList>
            <consortium name="EnsemblMetazoa"/>
        </authorList>
    </citation>
    <scope>IDENTIFICATION</scope>
    <source>
        <strain evidence="1">SANGQUA</strain>
    </source>
</reference>
<evidence type="ECO:0000313" key="1">
    <source>
        <dbReference type="EnsemblMetazoa" id="AQUA014146-PA"/>
    </source>
</evidence>
<dbReference type="AlphaFoldDB" id="A0A182XQK9"/>
<dbReference type="Proteomes" id="UP000076407">
    <property type="component" value="Unassembled WGS sequence"/>
</dbReference>
<accession>A0A182XQK9</accession>
<name>A0A182XQK9_ANOQN</name>
<protein>
    <submittedName>
        <fullName evidence="1">Uncharacterized protein</fullName>
    </submittedName>
</protein>
<dbReference type="EnsemblMetazoa" id="AQUA014146-RA">
    <property type="protein sequence ID" value="AQUA014146-PA"/>
    <property type="gene ID" value="AQUA014146"/>
</dbReference>
<organism evidence="1 2">
    <name type="scientific">Anopheles quadriannulatus</name>
    <name type="common">Mosquito</name>
    <dbReference type="NCBI Taxonomy" id="34691"/>
    <lineage>
        <taxon>Eukaryota</taxon>
        <taxon>Metazoa</taxon>
        <taxon>Ecdysozoa</taxon>
        <taxon>Arthropoda</taxon>
        <taxon>Hexapoda</taxon>
        <taxon>Insecta</taxon>
        <taxon>Pterygota</taxon>
        <taxon>Neoptera</taxon>
        <taxon>Endopterygota</taxon>
        <taxon>Diptera</taxon>
        <taxon>Nematocera</taxon>
        <taxon>Culicoidea</taxon>
        <taxon>Culicidae</taxon>
        <taxon>Anophelinae</taxon>
        <taxon>Anopheles</taxon>
    </lineage>
</organism>
<proteinExistence type="predicted"/>
<keyword evidence="2" id="KW-1185">Reference proteome</keyword>